<organism evidence="1 2">
    <name type="scientific">Armillaria gallica</name>
    <name type="common">Bulbous honey fungus</name>
    <name type="synonym">Armillaria bulbosa</name>
    <dbReference type="NCBI Taxonomy" id="47427"/>
    <lineage>
        <taxon>Eukaryota</taxon>
        <taxon>Fungi</taxon>
        <taxon>Dikarya</taxon>
        <taxon>Basidiomycota</taxon>
        <taxon>Agaricomycotina</taxon>
        <taxon>Agaricomycetes</taxon>
        <taxon>Agaricomycetidae</taxon>
        <taxon>Agaricales</taxon>
        <taxon>Marasmiineae</taxon>
        <taxon>Physalacriaceae</taxon>
        <taxon>Armillaria</taxon>
    </lineage>
</organism>
<dbReference type="EMBL" id="KZ293656">
    <property type="protein sequence ID" value="PBK93638.1"/>
    <property type="molecule type" value="Genomic_DNA"/>
</dbReference>
<evidence type="ECO:0000313" key="2">
    <source>
        <dbReference type="Proteomes" id="UP000217790"/>
    </source>
</evidence>
<dbReference type="InParanoid" id="A0A2H3DS09"/>
<dbReference type="OrthoDB" id="10633012at2759"/>
<accession>A0A2H3DS09</accession>
<evidence type="ECO:0000313" key="1">
    <source>
        <dbReference type="EMBL" id="PBK93638.1"/>
    </source>
</evidence>
<proteinExistence type="predicted"/>
<reference evidence="2" key="1">
    <citation type="journal article" date="2017" name="Nat. Ecol. Evol.">
        <title>Genome expansion and lineage-specific genetic innovations in the forest pathogenic fungi Armillaria.</title>
        <authorList>
            <person name="Sipos G."/>
            <person name="Prasanna A.N."/>
            <person name="Walter M.C."/>
            <person name="O'Connor E."/>
            <person name="Balint B."/>
            <person name="Krizsan K."/>
            <person name="Kiss B."/>
            <person name="Hess J."/>
            <person name="Varga T."/>
            <person name="Slot J."/>
            <person name="Riley R."/>
            <person name="Boka B."/>
            <person name="Rigling D."/>
            <person name="Barry K."/>
            <person name="Lee J."/>
            <person name="Mihaltcheva S."/>
            <person name="LaButti K."/>
            <person name="Lipzen A."/>
            <person name="Waldron R."/>
            <person name="Moloney N.M."/>
            <person name="Sperisen C."/>
            <person name="Kredics L."/>
            <person name="Vagvoelgyi C."/>
            <person name="Patrignani A."/>
            <person name="Fitzpatrick D."/>
            <person name="Nagy I."/>
            <person name="Doyle S."/>
            <person name="Anderson J.B."/>
            <person name="Grigoriev I.V."/>
            <person name="Gueldener U."/>
            <person name="Muensterkoetter M."/>
            <person name="Nagy L.G."/>
        </authorList>
    </citation>
    <scope>NUCLEOTIDE SEQUENCE [LARGE SCALE GENOMIC DNA]</scope>
    <source>
        <strain evidence="2">Ar21-2</strain>
    </source>
</reference>
<keyword evidence="2" id="KW-1185">Reference proteome</keyword>
<protein>
    <submittedName>
        <fullName evidence="1">Uncharacterized protein</fullName>
    </submittedName>
</protein>
<name>A0A2H3DS09_ARMGA</name>
<dbReference type="Proteomes" id="UP000217790">
    <property type="component" value="Unassembled WGS sequence"/>
</dbReference>
<sequence>MFPRGGWAQVSNMIGYEKNLVAYDARFSFNTPPDSHVQSPTRQGHDDGHCVKTSAGRREADRSQIVAVHGARARLWEVNFIQPRQHPHRLLVSIAVSKQANVRRSYYEEDMYVYAVWYNDGETAEVSG</sequence>
<gene>
    <name evidence="1" type="ORF">ARMGADRAFT_1030227</name>
</gene>
<dbReference type="AlphaFoldDB" id="A0A2H3DS09"/>